<dbReference type="InterPro" id="IPR036388">
    <property type="entry name" value="WH-like_DNA-bd_sf"/>
</dbReference>
<proteinExistence type="inferred from homology"/>
<protein>
    <submittedName>
        <fullName evidence="8">Nitrogen assimilation transcriptional regulator NAC</fullName>
    </submittedName>
</protein>
<evidence type="ECO:0000259" key="7">
    <source>
        <dbReference type="PROSITE" id="PS50931"/>
    </source>
</evidence>
<evidence type="ECO:0000313" key="8">
    <source>
        <dbReference type="EMBL" id="GAA4015491.1"/>
    </source>
</evidence>
<keyword evidence="9" id="KW-1185">Reference proteome</keyword>
<evidence type="ECO:0000256" key="1">
    <source>
        <dbReference type="ARBA" id="ARBA00009437"/>
    </source>
</evidence>
<organism evidence="8 9">
    <name type="scientific">Actimicrobium antarcticum</name>
    <dbReference type="NCBI Taxonomy" id="1051899"/>
    <lineage>
        <taxon>Bacteria</taxon>
        <taxon>Pseudomonadati</taxon>
        <taxon>Pseudomonadota</taxon>
        <taxon>Betaproteobacteria</taxon>
        <taxon>Burkholderiales</taxon>
        <taxon>Oxalobacteraceae</taxon>
        <taxon>Actimicrobium</taxon>
    </lineage>
</organism>
<dbReference type="PROSITE" id="PS50931">
    <property type="entry name" value="HTH_LYSR"/>
    <property type="match status" value="1"/>
</dbReference>
<feature type="compositionally biased region" description="Basic and acidic residues" evidence="6">
    <location>
        <begin position="326"/>
        <end position="335"/>
    </location>
</feature>
<dbReference type="Gene3D" id="1.10.10.10">
    <property type="entry name" value="Winged helix-like DNA-binding domain superfamily/Winged helix DNA-binding domain"/>
    <property type="match status" value="1"/>
</dbReference>
<evidence type="ECO:0000256" key="5">
    <source>
        <dbReference type="ARBA" id="ARBA00023163"/>
    </source>
</evidence>
<dbReference type="SUPFAM" id="SSF46785">
    <property type="entry name" value="Winged helix' DNA-binding domain"/>
    <property type="match status" value="1"/>
</dbReference>
<keyword evidence="4" id="KW-0010">Activator</keyword>
<dbReference type="PRINTS" id="PR00039">
    <property type="entry name" value="HTHLYSR"/>
</dbReference>
<keyword evidence="2" id="KW-0805">Transcription regulation</keyword>
<keyword evidence="3" id="KW-0238">DNA-binding</keyword>
<feature type="region of interest" description="Disordered" evidence="6">
    <location>
        <begin position="315"/>
        <end position="359"/>
    </location>
</feature>
<comment type="caution">
    <text evidence="8">The sequence shown here is derived from an EMBL/GenBank/DDBJ whole genome shotgun (WGS) entry which is preliminary data.</text>
</comment>
<dbReference type="RefSeq" id="WP_344761937.1">
    <property type="nucleotide sequence ID" value="NZ_BAAAZE010000005.1"/>
</dbReference>
<evidence type="ECO:0000256" key="6">
    <source>
        <dbReference type="SAM" id="MobiDB-lite"/>
    </source>
</evidence>
<reference evidence="9" key="1">
    <citation type="journal article" date="2019" name="Int. J. Syst. Evol. Microbiol.">
        <title>The Global Catalogue of Microorganisms (GCM) 10K type strain sequencing project: providing services to taxonomists for standard genome sequencing and annotation.</title>
        <authorList>
            <consortium name="The Broad Institute Genomics Platform"/>
            <consortium name="The Broad Institute Genome Sequencing Center for Infectious Disease"/>
            <person name="Wu L."/>
            <person name="Ma J."/>
        </authorList>
    </citation>
    <scope>NUCLEOTIDE SEQUENCE [LARGE SCALE GENOMIC DNA]</scope>
    <source>
        <strain evidence="9">JCM 16673</strain>
    </source>
</reference>
<dbReference type="PANTHER" id="PTHR30293">
    <property type="entry name" value="TRANSCRIPTIONAL REGULATORY PROTEIN NAC-RELATED"/>
    <property type="match status" value="1"/>
</dbReference>
<evidence type="ECO:0000256" key="2">
    <source>
        <dbReference type="ARBA" id="ARBA00023015"/>
    </source>
</evidence>
<evidence type="ECO:0000256" key="3">
    <source>
        <dbReference type="ARBA" id="ARBA00023125"/>
    </source>
</evidence>
<dbReference type="Pfam" id="PF03466">
    <property type="entry name" value="LysR_substrate"/>
    <property type="match status" value="1"/>
</dbReference>
<feature type="domain" description="HTH lysR-type" evidence="7">
    <location>
        <begin position="1"/>
        <end position="58"/>
    </location>
</feature>
<evidence type="ECO:0000313" key="9">
    <source>
        <dbReference type="Proteomes" id="UP001501353"/>
    </source>
</evidence>
<comment type="similarity">
    <text evidence="1">Belongs to the LysR transcriptional regulatory family.</text>
</comment>
<dbReference type="InterPro" id="IPR000847">
    <property type="entry name" value="LysR_HTH_N"/>
</dbReference>
<dbReference type="Proteomes" id="UP001501353">
    <property type="component" value="Unassembled WGS sequence"/>
</dbReference>
<keyword evidence="5" id="KW-0804">Transcription</keyword>
<name>A0ABP7SRT4_9BURK</name>
<dbReference type="EMBL" id="BAAAZE010000005">
    <property type="protein sequence ID" value="GAA4015491.1"/>
    <property type="molecule type" value="Genomic_DNA"/>
</dbReference>
<dbReference type="Gene3D" id="3.40.190.290">
    <property type="match status" value="1"/>
</dbReference>
<evidence type="ECO:0000256" key="4">
    <source>
        <dbReference type="ARBA" id="ARBA00023159"/>
    </source>
</evidence>
<dbReference type="Pfam" id="PF00126">
    <property type="entry name" value="HTH_1"/>
    <property type="match status" value="1"/>
</dbReference>
<sequence>MNLKQLNYFVKIVEAQNMTRAAEGLHIAQPALSQQITLLEDELGVKLLSRSSRGIQTTQQGDLLYRHAKTILRQVDNTRILLSKKEGDVTGNVSVGMPSSTAKLLALRLMRRVKELYPSIVLEIVDVPSADLISLVRHGRVDFSLVPDPQKPKDISFFPLFREELYLMTYPGVVTGTRAVSFKKIAEFPLILPSAPNTLRSRLEHAFLKSNLNFNLFGEASTSAILIPAVRAGLAATILPYSAAHEEILNQQIEMHSIGAGFTRDVYLCSSNTLPVSLATTTVIMLCKQVLQELVSSGTWKGCKLPWPLSDGLSPGTRDFSAARRRSPERAKAGDEMPPSNAIRGAELSEEGATGGAPR</sequence>
<accession>A0ABP7SRT4</accession>
<dbReference type="InterPro" id="IPR036390">
    <property type="entry name" value="WH_DNA-bd_sf"/>
</dbReference>
<dbReference type="InterPro" id="IPR005119">
    <property type="entry name" value="LysR_subst-bd"/>
</dbReference>
<gene>
    <name evidence="8" type="primary">nac</name>
    <name evidence="8" type="ORF">GCM10022212_07920</name>
</gene>
<dbReference type="PANTHER" id="PTHR30293:SF0">
    <property type="entry name" value="NITROGEN ASSIMILATION REGULATORY PROTEIN NAC"/>
    <property type="match status" value="1"/>
</dbReference>
<dbReference type="SUPFAM" id="SSF53850">
    <property type="entry name" value="Periplasmic binding protein-like II"/>
    <property type="match status" value="1"/>
</dbReference>